<reference evidence="2" key="1">
    <citation type="journal article" date="2015" name="Nature">
        <title>Complex archaea that bridge the gap between prokaryotes and eukaryotes.</title>
        <authorList>
            <person name="Spang A."/>
            <person name="Saw J.H."/>
            <person name="Jorgensen S.L."/>
            <person name="Zaremba-Niedzwiedzka K."/>
            <person name="Martijn J."/>
            <person name="Lind A.E."/>
            <person name="van Eijk R."/>
            <person name="Schleper C."/>
            <person name="Guy L."/>
            <person name="Ettema T.J."/>
        </authorList>
    </citation>
    <scope>NUCLEOTIDE SEQUENCE</scope>
</reference>
<feature type="domain" description="DNA binding HTH" evidence="1">
    <location>
        <begin position="1"/>
        <end position="18"/>
    </location>
</feature>
<accession>A0A0F8WLG3</accession>
<dbReference type="GO" id="GO:0043565">
    <property type="term" value="F:sequence-specific DNA binding"/>
    <property type="evidence" value="ECO:0007669"/>
    <property type="project" value="InterPro"/>
</dbReference>
<sequence>ARALGLSRVGLYKKMKKYGMITPRKTRKCEA</sequence>
<dbReference type="Pfam" id="PF02954">
    <property type="entry name" value="HTH_8"/>
    <property type="match status" value="1"/>
</dbReference>
<name>A0A0F8WLG3_9ZZZZ</name>
<comment type="caution">
    <text evidence="2">The sequence shown here is derived from an EMBL/GenBank/DDBJ whole genome shotgun (WGS) entry which is preliminary data.</text>
</comment>
<protein>
    <recommendedName>
        <fullName evidence="1">DNA binding HTH domain-containing protein</fullName>
    </recommendedName>
</protein>
<dbReference type="AlphaFoldDB" id="A0A0F8WLG3"/>
<dbReference type="EMBL" id="LAZR01064334">
    <property type="protein sequence ID" value="KKK57722.1"/>
    <property type="molecule type" value="Genomic_DNA"/>
</dbReference>
<organism evidence="2">
    <name type="scientific">marine sediment metagenome</name>
    <dbReference type="NCBI Taxonomy" id="412755"/>
    <lineage>
        <taxon>unclassified sequences</taxon>
        <taxon>metagenomes</taxon>
        <taxon>ecological metagenomes</taxon>
    </lineage>
</organism>
<evidence type="ECO:0000313" key="2">
    <source>
        <dbReference type="EMBL" id="KKK57722.1"/>
    </source>
</evidence>
<evidence type="ECO:0000259" key="1">
    <source>
        <dbReference type="Pfam" id="PF02954"/>
    </source>
</evidence>
<proteinExistence type="predicted"/>
<dbReference type="Gene3D" id="1.10.10.60">
    <property type="entry name" value="Homeodomain-like"/>
    <property type="match status" value="1"/>
</dbReference>
<feature type="non-terminal residue" evidence="2">
    <location>
        <position position="1"/>
    </location>
</feature>
<dbReference type="InterPro" id="IPR002197">
    <property type="entry name" value="HTH_Fis"/>
</dbReference>
<gene>
    <name evidence="2" type="ORF">LCGC14_3051630</name>
</gene>